<feature type="region of interest" description="Disordered" evidence="1">
    <location>
        <begin position="112"/>
        <end position="135"/>
    </location>
</feature>
<organism evidence="3 4">
    <name type="scientific">Solanum tuberosum</name>
    <name type="common">Potato</name>
    <dbReference type="NCBI Taxonomy" id="4113"/>
    <lineage>
        <taxon>Eukaryota</taxon>
        <taxon>Viridiplantae</taxon>
        <taxon>Streptophyta</taxon>
        <taxon>Embryophyta</taxon>
        <taxon>Tracheophyta</taxon>
        <taxon>Spermatophyta</taxon>
        <taxon>Magnoliopsida</taxon>
        <taxon>eudicotyledons</taxon>
        <taxon>Gunneridae</taxon>
        <taxon>Pentapetalae</taxon>
        <taxon>asterids</taxon>
        <taxon>lamiids</taxon>
        <taxon>Solanales</taxon>
        <taxon>Solanaceae</taxon>
        <taxon>Solanoideae</taxon>
        <taxon>Solaneae</taxon>
        <taxon>Solanum</taxon>
    </lineage>
</organism>
<name>A0ABQ7TVF0_SOLTU</name>
<evidence type="ECO:0000259" key="2">
    <source>
        <dbReference type="Pfam" id="PF22936"/>
    </source>
</evidence>
<dbReference type="Pfam" id="PF22936">
    <property type="entry name" value="Pol_BBD"/>
    <property type="match status" value="1"/>
</dbReference>
<dbReference type="PANTHER" id="PTHR35317:SF31">
    <property type="entry name" value="DUF4219 DOMAIN-CONTAINING PROTEIN"/>
    <property type="match status" value="1"/>
</dbReference>
<dbReference type="Proteomes" id="UP000826656">
    <property type="component" value="Unassembled WGS sequence"/>
</dbReference>
<evidence type="ECO:0000313" key="4">
    <source>
        <dbReference type="Proteomes" id="UP000826656"/>
    </source>
</evidence>
<reference evidence="3 4" key="1">
    <citation type="journal article" date="2021" name="bioRxiv">
        <title>Chromosome-scale and haplotype-resolved genome assembly of a tetraploid potato cultivar.</title>
        <authorList>
            <person name="Sun H."/>
            <person name="Jiao W.-B."/>
            <person name="Krause K."/>
            <person name="Campoy J.A."/>
            <person name="Goel M."/>
            <person name="Folz-Donahue K."/>
            <person name="Kukat C."/>
            <person name="Huettel B."/>
            <person name="Schneeberger K."/>
        </authorList>
    </citation>
    <scope>NUCLEOTIDE SEQUENCE [LARGE SCALE GENOMIC DNA]</scope>
    <source>
        <strain evidence="3">SolTubOtavaFocal</strain>
        <tissue evidence="3">Leaves</tissue>
    </source>
</reference>
<evidence type="ECO:0000256" key="1">
    <source>
        <dbReference type="SAM" id="MobiDB-lite"/>
    </source>
</evidence>
<comment type="caution">
    <text evidence="3">The sequence shown here is derived from an EMBL/GenBank/DDBJ whole genome shotgun (WGS) entry which is preliminary data.</text>
</comment>
<dbReference type="InterPro" id="IPR054722">
    <property type="entry name" value="PolX-like_BBD"/>
</dbReference>
<accession>A0ABQ7TVF0</accession>
<gene>
    <name evidence="3" type="ORF">KY290_036739</name>
</gene>
<dbReference type="EMBL" id="JAIVGD010000028">
    <property type="protein sequence ID" value="KAH0738034.1"/>
    <property type="molecule type" value="Genomic_DNA"/>
</dbReference>
<evidence type="ECO:0000313" key="3">
    <source>
        <dbReference type="EMBL" id="KAH0738034.1"/>
    </source>
</evidence>
<dbReference type="Pfam" id="PF14223">
    <property type="entry name" value="Retrotran_gag_2"/>
    <property type="match status" value="1"/>
</dbReference>
<proteinExistence type="predicted"/>
<feature type="domain" description="Retrovirus-related Pol polyprotein from transposon TNT 1-94-like beta-barrel" evidence="2">
    <location>
        <begin position="215"/>
        <end position="294"/>
    </location>
</feature>
<dbReference type="PANTHER" id="PTHR35317">
    <property type="entry name" value="OS04G0629600 PROTEIN"/>
    <property type="match status" value="1"/>
</dbReference>
<keyword evidence="4" id="KW-1185">Reference proteome</keyword>
<protein>
    <recommendedName>
        <fullName evidence="2">Retrovirus-related Pol polyprotein from transposon TNT 1-94-like beta-barrel domain-containing protein</fullName>
    </recommendedName>
</protein>
<sequence length="339" mass="38447">MQVLNLKREFECLNMQDDETINKYADQISLIVNNIRLLGEEFTDKRIVEKVLVTLLERFESKISSLEESKDMGKLSLGELMSALQAQEQRRTMRRDKFTEGAFSVQKQIFGKGKQQVNQKNKGKHDGGNNSGDVKQKFPPCKHCKRTTHLEKYYWWRVDAICGNCKQTGHISKVCKSRAKASGALQAQVAEAADAHEEQLFAVSYFSINKSSDSWLLDSGCTHHLCNDAEMFKFLDDTYKSKVKVGNSEVVEVKGRGTVSISTISGIKTIPDVLYTPDMSQNLLSVGQMLENNYSLHFKNRECVVSDPSGVELFYVKMSNKMFSVDWEKITEQAYTITS</sequence>